<dbReference type="EMBL" id="CP120988">
    <property type="protein sequence ID" value="WLQ61977.1"/>
    <property type="molecule type" value="Genomic_DNA"/>
</dbReference>
<evidence type="ECO:0000313" key="2">
    <source>
        <dbReference type="Proteomes" id="UP001235744"/>
    </source>
</evidence>
<gene>
    <name evidence="1" type="ORF">P8A19_07040</name>
</gene>
<organism evidence="1 2">
    <name type="scientific">Streptomyces poriferorum</name>
    <dbReference type="NCBI Taxonomy" id="2798799"/>
    <lineage>
        <taxon>Bacteria</taxon>
        <taxon>Bacillati</taxon>
        <taxon>Actinomycetota</taxon>
        <taxon>Actinomycetes</taxon>
        <taxon>Kitasatosporales</taxon>
        <taxon>Streptomycetaceae</taxon>
        <taxon>Streptomyces</taxon>
    </lineage>
</organism>
<proteinExistence type="predicted"/>
<evidence type="ECO:0000313" key="1">
    <source>
        <dbReference type="EMBL" id="WLQ61977.1"/>
    </source>
</evidence>
<keyword evidence="2" id="KW-1185">Reference proteome</keyword>
<dbReference type="Proteomes" id="UP001235744">
    <property type="component" value="Chromosome"/>
</dbReference>
<reference evidence="1 2" key="1">
    <citation type="submission" date="2023-03" db="EMBL/GenBank/DDBJ databases">
        <title>Isolation and description of six Streptomyces strains from soil environments, able to metabolize different microbial glucans.</title>
        <authorList>
            <person name="Widen T."/>
            <person name="Larsbrink J."/>
        </authorList>
    </citation>
    <scope>NUCLEOTIDE SEQUENCE [LARGE SCALE GENOMIC DNA]</scope>
    <source>
        <strain evidence="1 2">Alt2</strain>
    </source>
</reference>
<accession>A0ABY9J767</accession>
<dbReference type="RefSeq" id="WP_306106340.1">
    <property type="nucleotide sequence ID" value="NZ_CP120988.1"/>
</dbReference>
<name>A0ABY9J767_9ACTN</name>
<sequence>MLNELRPEAGTSLIVFGVGAVGSTVQDREAAAGLVTGDDPVLYVAGANGAVLAQKLGTIFTALADEHGRTLTVEEVTTSGNGNRTSSGRCTSPAAVRSRSVTRLWSSSTVTGASSCGPRPTSMVTTR</sequence>
<protein>
    <submittedName>
        <fullName evidence="1">Uncharacterized protein</fullName>
    </submittedName>
</protein>